<dbReference type="InterPro" id="IPR052337">
    <property type="entry name" value="SAT4-like"/>
</dbReference>
<keyword evidence="2 7" id="KW-0812">Transmembrane</keyword>
<feature type="transmembrane region" description="Helical" evidence="7">
    <location>
        <begin position="231"/>
        <end position="251"/>
    </location>
</feature>
<dbReference type="PANTHER" id="PTHR33048:SF47">
    <property type="entry name" value="INTEGRAL MEMBRANE PROTEIN-RELATED"/>
    <property type="match status" value="1"/>
</dbReference>
<feature type="transmembrane region" description="Helical" evidence="7">
    <location>
        <begin position="141"/>
        <end position="163"/>
    </location>
</feature>
<evidence type="ECO:0000256" key="2">
    <source>
        <dbReference type="ARBA" id="ARBA00022692"/>
    </source>
</evidence>
<evidence type="ECO:0000256" key="7">
    <source>
        <dbReference type="SAM" id="Phobius"/>
    </source>
</evidence>
<sequence length="401" mass="45630">MASEALILEMLMNPPPNLHEPLPLSNRRATIYGASITFMIITWFAVALRLYARIKLVRKPGWDDILVVVSSMLNTAATICVLFAVESGMGQHFLTLVPKQQTQYIKTFYIANGIYVTNTAVIKVSLLLQYLRIFQAGTMRWICLSLVVMITAWGFAYGFMAWVPCFPVHAYWNRLQTPNARCYAYGFDSVPSFIVTFETHTATNMTFDLAVFLTPMALFKQKSMRRKSMLALVGLFLFGGVVVLTSVWRLYTIVNNKAATYPYIDFTWWTPISVILSCLEIDLAIVCASMPIFWPVLEKSLTHIFVTYEVRITEHRRLPENGEYELERADAESTRRSGSLKSGSGNSEDGLTITRTQTRNGTVDPFMHYKDQYVIEQVDPLATNHGVETNVETEPKKKWNF</sequence>
<dbReference type="InterPro" id="IPR049326">
    <property type="entry name" value="Rhodopsin_dom_fungi"/>
</dbReference>
<dbReference type="Proteomes" id="UP000193144">
    <property type="component" value="Unassembled WGS sequence"/>
</dbReference>
<organism evidence="9 10">
    <name type="scientific">Clohesyomyces aquaticus</name>
    <dbReference type="NCBI Taxonomy" id="1231657"/>
    <lineage>
        <taxon>Eukaryota</taxon>
        <taxon>Fungi</taxon>
        <taxon>Dikarya</taxon>
        <taxon>Ascomycota</taxon>
        <taxon>Pezizomycotina</taxon>
        <taxon>Dothideomycetes</taxon>
        <taxon>Pleosporomycetidae</taxon>
        <taxon>Pleosporales</taxon>
        <taxon>Lindgomycetaceae</taxon>
        <taxon>Clohesyomyces</taxon>
    </lineage>
</organism>
<dbReference type="GO" id="GO:0016020">
    <property type="term" value="C:membrane"/>
    <property type="evidence" value="ECO:0007669"/>
    <property type="project" value="UniProtKB-SubCell"/>
</dbReference>
<evidence type="ECO:0000259" key="8">
    <source>
        <dbReference type="Pfam" id="PF20684"/>
    </source>
</evidence>
<evidence type="ECO:0000256" key="3">
    <source>
        <dbReference type="ARBA" id="ARBA00022989"/>
    </source>
</evidence>
<dbReference type="AlphaFoldDB" id="A0A1Y1ZLU6"/>
<evidence type="ECO:0000256" key="6">
    <source>
        <dbReference type="SAM" id="MobiDB-lite"/>
    </source>
</evidence>
<comment type="similarity">
    <text evidence="5">Belongs to the SAT4 family.</text>
</comment>
<evidence type="ECO:0000256" key="1">
    <source>
        <dbReference type="ARBA" id="ARBA00004141"/>
    </source>
</evidence>
<feature type="transmembrane region" description="Helical" evidence="7">
    <location>
        <begin position="31"/>
        <end position="52"/>
    </location>
</feature>
<feature type="region of interest" description="Disordered" evidence="6">
    <location>
        <begin position="323"/>
        <end position="353"/>
    </location>
</feature>
<feature type="compositionally biased region" description="Polar residues" evidence="6">
    <location>
        <begin position="336"/>
        <end position="353"/>
    </location>
</feature>
<gene>
    <name evidence="9" type="ORF">BCR34DRAFT_538714</name>
</gene>
<keyword evidence="10" id="KW-1185">Reference proteome</keyword>
<keyword evidence="4 7" id="KW-0472">Membrane</keyword>
<protein>
    <recommendedName>
        <fullName evidence="8">Rhodopsin domain-containing protein</fullName>
    </recommendedName>
</protein>
<accession>A0A1Y1ZLU6</accession>
<dbReference type="EMBL" id="MCFA01000064">
    <property type="protein sequence ID" value="ORY11154.1"/>
    <property type="molecule type" value="Genomic_DNA"/>
</dbReference>
<dbReference type="Pfam" id="PF20684">
    <property type="entry name" value="Fung_rhodopsin"/>
    <property type="match status" value="1"/>
</dbReference>
<feature type="domain" description="Rhodopsin" evidence="8">
    <location>
        <begin position="48"/>
        <end position="298"/>
    </location>
</feature>
<name>A0A1Y1ZLU6_9PLEO</name>
<feature type="transmembrane region" description="Helical" evidence="7">
    <location>
        <begin position="64"/>
        <end position="85"/>
    </location>
</feature>
<evidence type="ECO:0000256" key="5">
    <source>
        <dbReference type="ARBA" id="ARBA00038359"/>
    </source>
</evidence>
<reference evidence="9 10" key="1">
    <citation type="submission" date="2016-07" db="EMBL/GenBank/DDBJ databases">
        <title>Pervasive Adenine N6-methylation of Active Genes in Fungi.</title>
        <authorList>
            <consortium name="DOE Joint Genome Institute"/>
            <person name="Mondo S.J."/>
            <person name="Dannebaum R.O."/>
            <person name="Kuo R.C."/>
            <person name="Labutti K."/>
            <person name="Haridas S."/>
            <person name="Kuo A."/>
            <person name="Salamov A."/>
            <person name="Ahrendt S.R."/>
            <person name="Lipzen A."/>
            <person name="Sullivan W."/>
            <person name="Andreopoulos W.B."/>
            <person name="Clum A."/>
            <person name="Lindquist E."/>
            <person name="Daum C."/>
            <person name="Ramamoorthy G.K."/>
            <person name="Gryganskyi A."/>
            <person name="Culley D."/>
            <person name="Magnuson J.K."/>
            <person name="James T.Y."/>
            <person name="O'Malley M.A."/>
            <person name="Stajich J.E."/>
            <person name="Spatafora J.W."/>
            <person name="Visel A."/>
            <person name="Grigoriev I.V."/>
        </authorList>
    </citation>
    <scope>NUCLEOTIDE SEQUENCE [LARGE SCALE GENOMIC DNA]</scope>
    <source>
        <strain evidence="9 10">CBS 115471</strain>
    </source>
</reference>
<feature type="transmembrane region" description="Helical" evidence="7">
    <location>
        <begin position="271"/>
        <end position="294"/>
    </location>
</feature>
<feature type="transmembrane region" description="Helical" evidence="7">
    <location>
        <begin position="105"/>
        <end position="129"/>
    </location>
</feature>
<evidence type="ECO:0000256" key="4">
    <source>
        <dbReference type="ARBA" id="ARBA00023136"/>
    </source>
</evidence>
<dbReference type="OrthoDB" id="61113at2759"/>
<evidence type="ECO:0000313" key="9">
    <source>
        <dbReference type="EMBL" id="ORY11154.1"/>
    </source>
</evidence>
<keyword evidence="3 7" id="KW-1133">Transmembrane helix</keyword>
<comment type="subcellular location">
    <subcellularLocation>
        <location evidence="1">Membrane</location>
        <topology evidence="1">Multi-pass membrane protein</topology>
    </subcellularLocation>
</comment>
<feature type="compositionally biased region" description="Basic and acidic residues" evidence="6">
    <location>
        <begin position="323"/>
        <end position="335"/>
    </location>
</feature>
<comment type="caution">
    <text evidence="9">The sequence shown here is derived from an EMBL/GenBank/DDBJ whole genome shotgun (WGS) entry which is preliminary data.</text>
</comment>
<evidence type="ECO:0000313" key="10">
    <source>
        <dbReference type="Proteomes" id="UP000193144"/>
    </source>
</evidence>
<dbReference type="PANTHER" id="PTHR33048">
    <property type="entry name" value="PTH11-LIKE INTEGRAL MEMBRANE PROTEIN (AFU_ORTHOLOGUE AFUA_5G11245)"/>
    <property type="match status" value="1"/>
</dbReference>
<proteinExistence type="inferred from homology"/>